<dbReference type="InterPro" id="IPR038717">
    <property type="entry name" value="Tc1-like_DDE_dom"/>
</dbReference>
<evidence type="ECO:0000259" key="1">
    <source>
        <dbReference type="Pfam" id="PF13358"/>
    </source>
</evidence>
<dbReference type="InterPro" id="IPR036397">
    <property type="entry name" value="RNaseH_sf"/>
</dbReference>
<feature type="domain" description="Tc1-like transposase DDE" evidence="1">
    <location>
        <begin position="24"/>
        <end position="156"/>
    </location>
</feature>
<organism evidence="2 3">
    <name type="scientific">Trichonephila clavipes</name>
    <name type="common">Golden silk orbweaver</name>
    <name type="synonym">Nephila clavipes</name>
    <dbReference type="NCBI Taxonomy" id="2585209"/>
    <lineage>
        <taxon>Eukaryota</taxon>
        <taxon>Metazoa</taxon>
        <taxon>Ecdysozoa</taxon>
        <taxon>Arthropoda</taxon>
        <taxon>Chelicerata</taxon>
        <taxon>Arachnida</taxon>
        <taxon>Araneae</taxon>
        <taxon>Araneomorphae</taxon>
        <taxon>Entelegynae</taxon>
        <taxon>Araneoidea</taxon>
        <taxon>Nephilidae</taxon>
        <taxon>Trichonephila</taxon>
    </lineage>
</organism>
<evidence type="ECO:0000313" key="3">
    <source>
        <dbReference type="Proteomes" id="UP000887159"/>
    </source>
</evidence>
<dbReference type="GO" id="GO:0003676">
    <property type="term" value="F:nucleic acid binding"/>
    <property type="evidence" value="ECO:0007669"/>
    <property type="project" value="InterPro"/>
</dbReference>
<name>A0A8X6WBC7_TRICX</name>
<proteinExistence type="predicted"/>
<dbReference type="AlphaFoldDB" id="A0A8X6WBC7"/>
<sequence length="242" mass="27239">MMETGWSARPVARQVGRSNLTVRSDESRFNLSSNDNRVRVWRPHGERFNATFALQRHTTPTAGVMVMGAIVYDTRPSLILIHDTLAAQWYFHDIRQPHVLPLLVGLSGAIFQQDNAQSHTKRMSQVCLRHTTTFPWPSRSPDLSPIEHILAHLRRGVGQPTSWVVEARLQQVGNEMSQDILRNLYASRAARIASCIRAKRVQILCCPQYNRPTVLCIACKSPKNETAPIQISAAPTPTELSE</sequence>
<keyword evidence="3" id="KW-1185">Reference proteome</keyword>
<gene>
    <name evidence="2" type="primary">X975_05572</name>
    <name evidence="2" type="ORF">TNCV_4199851</name>
</gene>
<accession>A0A8X6WBC7</accession>
<protein>
    <submittedName>
        <fullName evidence="2">Transposable element Tcb2 transposase</fullName>
    </submittedName>
</protein>
<reference evidence="2" key="1">
    <citation type="submission" date="2020-08" db="EMBL/GenBank/DDBJ databases">
        <title>Multicomponent nature underlies the extraordinary mechanical properties of spider dragline silk.</title>
        <authorList>
            <person name="Kono N."/>
            <person name="Nakamura H."/>
            <person name="Mori M."/>
            <person name="Yoshida Y."/>
            <person name="Ohtoshi R."/>
            <person name="Malay A.D."/>
            <person name="Moran D.A.P."/>
            <person name="Tomita M."/>
            <person name="Numata K."/>
            <person name="Arakawa K."/>
        </authorList>
    </citation>
    <scope>NUCLEOTIDE SEQUENCE</scope>
</reference>
<evidence type="ECO:0000313" key="2">
    <source>
        <dbReference type="EMBL" id="GFY31674.1"/>
    </source>
</evidence>
<dbReference type="Proteomes" id="UP000887159">
    <property type="component" value="Unassembled WGS sequence"/>
</dbReference>
<dbReference type="Pfam" id="PF13358">
    <property type="entry name" value="DDE_3"/>
    <property type="match status" value="1"/>
</dbReference>
<dbReference type="EMBL" id="BMAU01021400">
    <property type="protein sequence ID" value="GFY31674.1"/>
    <property type="molecule type" value="Genomic_DNA"/>
</dbReference>
<comment type="caution">
    <text evidence="2">The sequence shown here is derived from an EMBL/GenBank/DDBJ whole genome shotgun (WGS) entry which is preliminary data.</text>
</comment>
<dbReference type="Gene3D" id="3.30.420.10">
    <property type="entry name" value="Ribonuclease H-like superfamily/Ribonuclease H"/>
    <property type="match status" value="1"/>
</dbReference>